<evidence type="ECO:0000313" key="7">
    <source>
        <dbReference type="Proteomes" id="UP000192578"/>
    </source>
</evidence>
<evidence type="ECO:0008006" key="8">
    <source>
        <dbReference type="Google" id="ProtNLM"/>
    </source>
</evidence>
<evidence type="ECO:0000256" key="2">
    <source>
        <dbReference type="ARBA" id="ARBA00022692"/>
    </source>
</evidence>
<dbReference type="GO" id="GO:0050909">
    <property type="term" value="P:sensory perception of taste"/>
    <property type="evidence" value="ECO:0007669"/>
    <property type="project" value="InterPro"/>
</dbReference>
<reference evidence="7" key="1">
    <citation type="submission" date="2017-01" db="EMBL/GenBank/DDBJ databases">
        <title>Comparative genomics of anhydrobiosis in the tardigrade Hypsibius dujardini.</title>
        <authorList>
            <person name="Yoshida Y."/>
            <person name="Koutsovoulos G."/>
            <person name="Laetsch D."/>
            <person name="Stevens L."/>
            <person name="Kumar S."/>
            <person name="Horikawa D."/>
            <person name="Ishino K."/>
            <person name="Komine S."/>
            <person name="Tomita M."/>
            <person name="Blaxter M."/>
            <person name="Arakawa K."/>
        </authorList>
    </citation>
    <scope>NUCLEOTIDE SEQUENCE [LARGE SCALE GENOMIC DNA]</scope>
    <source>
        <strain evidence="7">Z151</strain>
    </source>
</reference>
<keyword evidence="7" id="KW-1185">Reference proteome</keyword>
<keyword evidence="4 5" id="KW-0472">Membrane</keyword>
<feature type="transmembrane region" description="Helical" evidence="5">
    <location>
        <begin position="411"/>
        <end position="429"/>
    </location>
</feature>
<feature type="transmembrane region" description="Helical" evidence="5">
    <location>
        <begin position="228"/>
        <end position="245"/>
    </location>
</feature>
<dbReference type="EMBL" id="MTYJ01000058">
    <property type="protein sequence ID" value="OQV17656.1"/>
    <property type="molecule type" value="Genomic_DNA"/>
</dbReference>
<comment type="caution">
    <text evidence="6">The sequence shown here is derived from an EMBL/GenBank/DDBJ whole genome shotgun (WGS) entry which is preliminary data.</text>
</comment>
<evidence type="ECO:0000256" key="1">
    <source>
        <dbReference type="ARBA" id="ARBA00004141"/>
    </source>
</evidence>
<name>A0A1W0WR28_HYPEX</name>
<protein>
    <recommendedName>
        <fullName evidence="8">Gustatory receptor</fullName>
    </recommendedName>
</protein>
<sequence length="470" mass="52585">MAAADNTKISPSAVTVIHPVFLVCMRFVGILQFDRQSYRSLSAATALNGCSLFQKILTVLWNCGLVAFIAVYMYYDYTQLFLGWYNELIEAMEFFTLVVLVFRMTFTAISALLIFAAFVRGGARVQQLLMSLGEELRDNRVQLKSYRRLVVGVTLVGVGLLVLLAASFVLMLQKLIGMVRVETGLQWTDEISFLASQQSKMNVPIWTFLIIISSGPLFAALSQCLIEIFLILTSLSLGFAFRKVAADLGNVKDKLSVAEGTEEEALVKMQRLEISHLNIHQIAEDFSGLFAFEVLLLSVRDAMSFLAVIALVFSQPGRREDPNGRAHIMNRALVWVMGGMSIFCLVCSITRVISFIWMYDKSCECLPVLRGISYHAEWKPLRRECAAFSRRIRRNPSAITLAGLCYINRPFITAALGAMLTFLVLIYQVQDQKKDIDQLIDRKETTAFIQSISDVLANLSSTSVHLNGTL</sequence>
<keyword evidence="3 5" id="KW-1133">Transmembrane helix</keyword>
<gene>
    <name evidence="6" type="ORF">BV898_08279</name>
</gene>
<proteinExistence type="predicted"/>
<dbReference type="Pfam" id="PF08395">
    <property type="entry name" value="7tm_7"/>
    <property type="match status" value="1"/>
</dbReference>
<evidence type="ECO:0000313" key="6">
    <source>
        <dbReference type="EMBL" id="OQV17656.1"/>
    </source>
</evidence>
<accession>A0A1W0WR28</accession>
<dbReference type="GO" id="GO:0016020">
    <property type="term" value="C:membrane"/>
    <property type="evidence" value="ECO:0007669"/>
    <property type="project" value="UniProtKB-SubCell"/>
</dbReference>
<dbReference type="AlphaFoldDB" id="A0A1W0WR28"/>
<feature type="transmembrane region" description="Helical" evidence="5">
    <location>
        <begin position="149"/>
        <end position="172"/>
    </location>
</feature>
<feature type="transmembrane region" description="Helical" evidence="5">
    <location>
        <begin position="95"/>
        <end position="119"/>
    </location>
</feature>
<feature type="transmembrane region" description="Helical" evidence="5">
    <location>
        <begin position="52"/>
        <end position="75"/>
    </location>
</feature>
<keyword evidence="2 5" id="KW-0812">Transmembrane</keyword>
<comment type="subcellular location">
    <subcellularLocation>
        <location evidence="1">Membrane</location>
        <topology evidence="1">Multi-pass membrane protein</topology>
    </subcellularLocation>
</comment>
<dbReference type="Proteomes" id="UP000192578">
    <property type="component" value="Unassembled WGS sequence"/>
</dbReference>
<evidence type="ECO:0000256" key="5">
    <source>
        <dbReference type="SAM" id="Phobius"/>
    </source>
</evidence>
<evidence type="ECO:0000256" key="3">
    <source>
        <dbReference type="ARBA" id="ARBA00022989"/>
    </source>
</evidence>
<organism evidence="6 7">
    <name type="scientific">Hypsibius exemplaris</name>
    <name type="common">Freshwater tardigrade</name>
    <dbReference type="NCBI Taxonomy" id="2072580"/>
    <lineage>
        <taxon>Eukaryota</taxon>
        <taxon>Metazoa</taxon>
        <taxon>Ecdysozoa</taxon>
        <taxon>Tardigrada</taxon>
        <taxon>Eutardigrada</taxon>
        <taxon>Parachela</taxon>
        <taxon>Hypsibioidea</taxon>
        <taxon>Hypsibiidae</taxon>
        <taxon>Hypsibius</taxon>
    </lineage>
</organism>
<dbReference type="InterPro" id="IPR013604">
    <property type="entry name" value="7TM_chemorcpt"/>
</dbReference>
<feature type="transmembrane region" description="Helical" evidence="5">
    <location>
        <begin position="12"/>
        <end position="31"/>
    </location>
</feature>
<evidence type="ECO:0000256" key="4">
    <source>
        <dbReference type="ARBA" id="ARBA00023136"/>
    </source>
</evidence>
<dbReference type="OrthoDB" id="10614078at2759"/>
<feature type="transmembrane region" description="Helical" evidence="5">
    <location>
        <begin position="333"/>
        <end position="359"/>
    </location>
</feature>